<dbReference type="GO" id="GO:0005737">
    <property type="term" value="C:cytoplasm"/>
    <property type="evidence" value="ECO:0007669"/>
    <property type="project" value="UniProtKB-SubCell"/>
</dbReference>
<dbReference type="GO" id="GO:0019674">
    <property type="term" value="P:NAD+ metabolic process"/>
    <property type="evidence" value="ECO:0007669"/>
    <property type="project" value="InterPro"/>
</dbReference>
<dbReference type="HAMAP" id="MF_00361">
    <property type="entry name" value="NAD_kinase"/>
    <property type="match status" value="1"/>
</dbReference>
<protein>
    <recommendedName>
        <fullName evidence="6">NAD kinase</fullName>
        <ecNumber evidence="6">2.7.1.23</ecNumber>
    </recommendedName>
    <alternativeName>
        <fullName evidence="6">ATP-dependent NAD kinase</fullName>
    </alternativeName>
</protein>
<comment type="caution">
    <text evidence="7">The sequence shown here is derived from an EMBL/GenBank/DDBJ whole genome shotgun (WGS) entry which is preliminary data.</text>
</comment>
<evidence type="ECO:0000256" key="5">
    <source>
        <dbReference type="ARBA" id="ARBA00047925"/>
    </source>
</evidence>
<dbReference type="PANTHER" id="PTHR20275">
    <property type="entry name" value="NAD KINASE"/>
    <property type="match status" value="1"/>
</dbReference>
<comment type="caution">
    <text evidence="6">Lacks conserved residue(s) required for the propagation of feature annotation.</text>
</comment>
<dbReference type="GO" id="GO:0003951">
    <property type="term" value="F:NAD+ kinase activity"/>
    <property type="evidence" value="ECO:0007669"/>
    <property type="project" value="UniProtKB-UniRule"/>
</dbReference>
<keyword evidence="8" id="KW-1185">Reference proteome</keyword>
<dbReference type="STRING" id="553175.POREN0001_0701"/>
<feature type="binding site" evidence="6">
    <location>
        <position position="81"/>
    </location>
    <ligand>
        <name>NAD(+)</name>
        <dbReference type="ChEBI" id="CHEBI:57540"/>
    </ligand>
</feature>
<keyword evidence="4 6" id="KW-0520">NAD</keyword>
<dbReference type="EMBL" id="ACNN01000036">
    <property type="protein sequence ID" value="EEN81942.1"/>
    <property type="molecule type" value="Genomic_DNA"/>
</dbReference>
<evidence type="ECO:0000256" key="3">
    <source>
        <dbReference type="ARBA" id="ARBA00022857"/>
    </source>
</evidence>
<dbReference type="InterPro" id="IPR017437">
    <property type="entry name" value="ATP-NAD_kinase_PpnK-typ_C"/>
</dbReference>
<keyword evidence="6" id="KW-0963">Cytoplasm</keyword>
<dbReference type="Gene3D" id="2.60.200.30">
    <property type="entry name" value="Probable inorganic polyphosphate/atp-NAD kinase, domain 2"/>
    <property type="match status" value="1"/>
</dbReference>
<comment type="subcellular location">
    <subcellularLocation>
        <location evidence="6">Cytoplasm</location>
    </subcellularLocation>
</comment>
<dbReference type="GO" id="GO:0005524">
    <property type="term" value="F:ATP binding"/>
    <property type="evidence" value="ECO:0007669"/>
    <property type="project" value="UniProtKB-KW"/>
</dbReference>
<reference evidence="7 8" key="1">
    <citation type="submission" date="2009-04" db="EMBL/GenBank/DDBJ databases">
        <authorList>
            <person name="Sebastian Y."/>
            <person name="Madupu R."/>
            <person name="Durkin A.S."/>
            <person name="Torralba M."/>
            <person name="Methe B."/>
            <person name="Sutton G.G."/>
            <person name="Strausberg R.L."/>
            <person name="Nelson K.E."/>
        </authorList>
    </citation>
    <scope>NUCLEOTIDE SEQUENCE [LARGE SCALE GENOMIC DNA]</scope>
    <source>
        <strain evidence="8">ATCC 35406 / DSM 24491 / JCM 8526 / CCUG 16442 / BCRC 14492 / NCTC 13058 / HG 370</strain>
    </source>
</reference>
<feature type="binding site" evidence="6">
    <location>
        <position position="210"/>
    </location>
    <ligand>
        <name>NAD(+)</name>
        <dbReference type="ChEBI" id="CHEBI:57540"/>
    </ligand>
</feature>
<comment type="catalytic activity">
    <reaction evidence="5 6">
        <text>NAD(+) + ATP = ADP + NADP(+) + H(+)</text>
        <dbReference type="Rhea" id="RHEA:18629"/>
        <dbReference type="ChEBI" id="CHEBI:15378"/>
        <dbReference type="ChEBI" id="CHEBI:30616"/>
        <dbReference type="ChEBI" id="CHEBI:57540"/>
        <dbReference type="ChEBI" id="CHEBI:58349"/>
        <dbReference type="ChEBI" id="CHEBI:456216"/>
        <dbReference type="EC" id="2.7.1.23"/>
    </reaction>
</comment>
<comment type="cofactor">
    <cofactor evidence="6">
        <name>a divalent metal cation</name>
        <dbReference type="ChEBI" id="CHEBI:60240"/>
    </cofactor>
</comment>
<evidence type="ECO:0000313" key="7">
    <source>
        <dbReference type="EMBL" id="EEN81942.1"/>
    </source>
</evidence>
<dbReference type="GeneID" id="93365423"/>
<name>C3JD14_POREA</name>
<dbReference type="RefSeq" id="WP_004335318.1">
    <property type="nucleotide sequence ID" value="NZ_ACNN01000036.1"/>
</dbReference>
<evidence type="ECO:0000256" key="2">
    <source>
        <dbReference type="ARBA" id="ARBA00022777"/>
    </source>
</evidence>
<evidence type="ECO:0000313" key="8">
    <source>
        <dbReference type="Proteomes" id="UP000004295"/>
    </source>
</evidence>
<feature type="binding site" evidence="6">
    <location>
        <begin position="145"/>
        <end position="146"/>
    </location>
    <ligand>
        <name>NAD(+)</name>
        <dbReference type="ChEBI" id="CHEBI:57540"/>
    </ligand>
</feature>
<accession>C3JD14</accession>
<dbReference type="Proteomes" id="UP000004295">
    <property type="component" value="Unassembled WGS sequence"/>
</dbReference>
<feature type="binding site" evidence="6">
    <location>
        <position position="245"/>
    </location>
    <ligand>
        <name>NAD(+)</name>
        <dbReference type="ChEBI" id="CHEBI:57540"/>
    </ligand>
</feature>
<evidence type="ECO:0000256" key="6">
    <source>
        <dbReference type="HAMAP-Rule" id="MF_00361"/>
    </source>
</evidence>
<comment type="similarity">
    <text evidence="6">Belongs to the NAD kinase family.</text>
</comment>
<keyword evidence="3 6" id="KW-0521">NADP</keyword>
<dbReference type="AlphaFoldDB" id="C3JD14"/>
<dbReference type="GO" id="GO:0006741">
    <property type="term" value="P:NADP+ biosynthetic process"/>
    <property type="evidence" value="ECO:0007669"/>
    <property type="project" value="UniProtKB-UniRule"/>
</dbReference>
<dbReference type="GO" id="GO:0051287">
    <property type="term" value="F:NAD binding"/>
    <property type="evidence" value="ECO:0007669"/>
    <property type="project" value="UniProtKB-ARBA"/>
</dbReference>
<dbReference type="Pfam" id="PF01513">
    <property type="entry name" value="NAD_kinase"/>
    <property type="match status" value="1"/>
</dbReference>
<gene>
    <name evidence="6" type="primary">nadK</name>
    <name evidence="7" type="ORF">POREN0001_0701</name>
</gene>
<comment type="function">
    <text evidence="6">Involved in the regulation of the intracellular balance of NAD and NADP, and is a key enzyme in the biosynthesis of NADP. Catalyzes specifically the phosphorylation on 2'-hydroxyl of the adenosine moiety of NAD to yield NADP.</text>
</comment>
<feature type="binding site" evidence="6">
    <location>
        <position position="175"/>
    </location>
    <ligand>
        <name>NAD(+)</name>
        <dbReference type="ChEBI" id="CHEBI:57540"/>
    </ligand>
</feature>
<dbReference type="PANTHER" id="PTHR20275:SF0">
    <property type="entry name" value="NAD KINASE"/>
    <property type="match status" value="1"/>
</dbReference>
<dbReference type="Pfam" id="PF20143">
    <property type="entry name" value="NAD_kinase_C"/>
    <property type="match status" value="1"/>
</dbReference>
<dbReference type="SUPFAM" id="SSF111331">
    <property type="entry name" value="NAD kinase/diacylglycerol kinase-like"/>
    <property type="match status" value="1"/>
</dbReference>
<dbReference type="EC" id="2.7.1.23" evidence="6"/>
<feature type="binding site" evidence="6">
    <location>
        <begin position="76"/>
        <end position="77"/>
    </location>
    <ligand>
        <name>NAD(+)</name>
        <dbReference type="ChEBI" id="CHEBI:57540"/>
    </ligand>
</feature>
<keyword evidence="1 6" id="KW-0808">Transferase</keyword>
<dbReference type="InterPro" id="IPR017438">
    <property type="entry name" value="ATP-NAD_kinase_N"/>
</dbReference>
<sequence length="289" mass="31637">MNTVAVFGSGHVVEAVSDVAAFLSALAQKGEQILLEETFFSELTQHPGTSTALEKMERFAGNAPRKIDYIICFGGDGTFLRTLHRIASPTTPILAINSGHLGFLTDLDIHDAAQYIDRLISGEYLIEERRLLSVEVEGYQAYALNEIAIQKRETGSIINVETHINEYFLADYAADGLIVATPTGSTAYSLSLNGPLVSPDCPVLLITPIAPHSLSMRPIVLPDTVTLHLKVFSRSSTFMLVTDGNVAVFPTGTPLTIARAKHPVRLIRLSNHTFAETLREKLHWGQNLR</sequence>
<evidence type="ECO:0000256" key="1">
    <source>
        <dbReference type="ARBA" id="ARBA00022679"/>
    </source>
</evidence>
<dbReference type="InterPro" id="IPR016064">
    <property type="entry name" value="NAD/diacylglycerol_kinase_sf"/>
</dbReference>
<keyword evidence="6" id="KW-0547">Nucleotide-binding</keyword>
<proteinExistence type="inferred from homology"/>
<evidence type="ECO:0000256" key="4">
    <source>
        <dbReference type="ARBA" id="ARBA00023027"/>
    </source>
</evidence>
<dbReference type="eggNOG" id="COG0061">
    <property type="taxonomic scope" value="Bacteria"/>
</dbReference>
<dbReference type="InterPro" id="IPR002504">
    <property type="entry name" value="NADK"/>
</dbReference>
<feature type="binding site" evidence="6">
    <location>
        <begin position="186"/>
        <end position="191"/>
    </location>
    <ligand>
        <name>NAD(+)</name>
        <dbReference type="ChEBI" id="CHEBI:57540"/>
    </ligand>
</feature>
<keyword evidence="2 6" id="KW-0418">Kinase</keyword>
<organism evidence="7 8">
    <name type="scientific">Porphyromonas endodontalis (strain ATCC 35406 / DSM 24491 / JCM 8526 / CCUG 16442 / BCRC 14492 / NCTC 13058 / HG 370)</name>
    <name type="common">Bacteroides endodontalis</name>
    <dbReference type="NCBI Taxonomy" id="553175"/>
    <lineage>
        <taxon>Bacteria</taxon>
        <taxon>Pseudomonadati</taxon>
        <taxon>Bacteroidota</taxon>
        <taxon>Bacteroidia</taxon>
        <taxon>Bacteroidales</taxon>
        <taxon>Porphyromonadaceae</taxon>
        <taxon>Porphyromonas</taxon>
    </lineage>
</organism>
<dbReference type="GO" id="GO:0046872">
    <property type="term" value="F:metal ion binding"/>
    <property type="evidence" value="ECO:0007669"/>
    <property type="project" value="UniProtKB-UniRule"/>
</dbReference>
<keyword evidence="6" id="KW-0067">ATP-binding</keyword>
<dbReference type="Gene3D" id="3.40.50.10330">
    <property type="entry name" value="Probable inorganic polyphosphate/atp-NAD kinase, domain 1"/>
    <property type="match status" value="1"/>
</dbReference>
<feature type="active site" description="Proton acceptor" evidence="6">
    <location>
        <position position="76"/>
    </location>
</feature>